<feature type="transmembrane region" description="Helical" evidence="2">
    <location>
        <begin position="83"/>
        <end position="104"/>
    </location>
</feature>
<gene>
    <name evidence="4" type="ORF">ATF69_2608</name>
</gene>
<evidence type="ECO:0000256" key="2">
    <source>
        <dbReference type="SAM" id="Phobius"/>
    </source>
</evidence>
<evidence type="ECO:0000313" key="4">
    <source>
        <dbReference type="EMBL" id="TWG37560.1"/>
    </source>
</evidence>
<dbReference type="InterPro" id="IPR029063">
    <property type="entry name" value="SAM-dependent_MTases_sf"/>
</dbReference>
<reference evidence="4 5" key="1">
    <citation type="journal article" date="2015" name="Stand. Genomic Sci.">
        <title>Genomic Encyclopedia of Bacterial and Archaeal Type Strains, Phase III: the genomes of soil and plant-associated and newly described type strains.</title>
        <authorList>
            <person name="Whitman W.B."/>
            <person name="Woyke T."/>
            <person name="Klenk H.P."/>
            <person name="Zhou Y."/>
            <person name="Lilburn T.G."/>
            <person name="Beck B.J."/>
            <person name="De Vos P."/>
            <person name="Vandamme P."/>
            <person name="Eisen J.A."/>
            <person name="Garrity G."/>
            <person name="Hugenholtz P."/>
            <person name="Kyrpides N.C."/>
        </authorList>
    </citation>
    <scope>NUCLEOTIDE SEQUENCE [LARGE SCALE GENOMIC DNA]</scope>
    <source>
        <strain evidence="4 5">DSM 64</strain>
    </source>
</reference>
<dbReference type="PANTHER" id="PTHR43318">
    <property type="entry name" value="UDP-N-ACETYLGLUCOSAMINE 4,6-DEHYDRATASE"/>
    <property type="match status" value="1"/>
</dbReference>
<sequence>MPVSSVQPMSNRWLQLPIDLALVALGWWLAFWLRFNLETPDEFQAMMVDTLPWPLLGFGTSLLVWGVYRHIWRYTSVAELTRLVYGVVFAGLLSASAVLMLRVGSFPRSVLLLHPMLVLLLLGGARISARLLLVNRGQSAPTGKPLLLVGSVQDAAAALPALRGARLWSPVGIVSPIAAEKGRSLQGLSVLGGLGDLSHIAARTQAVAALVVLAAGSDARREVLMGASEASLPLLTMPRPDEWLRAEDGQPRRIELEDLLGRAPVALDEKGLSDLITGETVLVTGAGGSIGSELCRQIARFGVARLVCVDVSEYAIYQLEQELRRAHPQMQGLYYTANVREYERLLAIAQLHRPTVVFHAAAYKHVPLMESLNEVEALRTNVLGTLNATRVAGAVGATRFVLISTDKAVNPTNVMGASKRLAELVMQSVASECESTRFVAVRFGNVLGSSGSVVPLFSAQIARGGPVTVTHPDIVRYFMTIPEAAQLVLQAGLMGQSGQIFVLDMGEPVKILDLAKILIRLSGKNEQEIPVVFTGLRPGEKLYEELLANGETTIPTPHPKLHVAKTSSPGRLNPETVCSDIESLGVAPAASSLRAWLQSLVPEYTVR</sequence>
<dbReference type="InterPro" id="IPR036291">
    <property type="entry name" value="NAD(P)-bd_dom_sf"/>
</dbReference>
<evidence type="ECO:0000259" key="3">
    <source>
        <dbReference type="Pfam" id="PF02719"/>
    </source>
</evidence>
<organism evidence="4 5">
    <name type="scientific">Acidovorax delafieldii</name>
    <name type="common">Pseudomonas delafieldii</name>
    <dbReference type="NCBI Taxonomy" id="47920"/>
    <lineage>
        <taxon>Bacteria</taxon>
        <taxon>Pseudomonadati</taxon>
        <taxon>Pseudomonadota</taxon>
        <taxon>Betaproteobacteria</taxon>
        <taxon>Burkholderiales</taxon>
        <taxon>Comamonadaceae</taxon>
        <taxon>Acidovorax</taxon>
    </lineage>
</organism>
<feature type="domain" description="Polysaccharide biosynthesis protein CapD-like" evidence="3">
    <location>
        <begin position="281"/>
        <end position="565"/>
    </location>
</feature>
<dbReference type="Pfam" id="PF02719">
    <property type="entry name" value="Polysacc_synt_2"/>
    <property type="match status" value="1"/>
</dbReference>
<evidence type="ECO:0000256" key="1">
    <source>
        <dbReference type="ARBA" id="ARBA00007430"/>
    </source>
</evidence>
<name>A0A561XN81_ACIDE</name>
<accession>A0A561XN81</accession>
<feature type="transmembrane region" description="Helical" evidence="2">
    <location>
        <begin position="53"/>
        <end position="71"/>
    </location>
</feature>
<dbReference type="EMBL" id="VJWE01000013">
    <property type="protein sequence ID" value="TWG37560.1"/>
    <property type="molecule type" value="Genomic_DNA"/>
</dbReference>
<dbReference type="SUPFAM" id="SSF53335">
    <property type="entry name" value="S-adenosyl-L-methionine-dependent methyltransferases"/>
    <property type="match status" value="1"/>
</dbReference>
<proteinExistence type="inferred from homology"/>
<dbReference type="Gene3D" id="3.40.50.720">
    <property type="entry name" value="NAD(P)-binding Rossmann-like Domain"/>
    <property type="match status" value="2"/>
</dbReference>
<dbReference type="CDD" id="cd05237">
    <property type="entry name" value="UDP_invert_4-6DH_SDR_e"/>
    <property type="match status" value="1"/>
</dbReference>
<dbReference type="Proteomes" id="UP000321485">
    <property type="component" value="Unassembled WGS sequence"/>
</dbReference>
<dbReference type="AlphaFoldDB" id="A0A561XN81"/>
<dbReference type="SUPFAM" id="SSF51735">
    <property type="entry name" value="NAD(P)-binding Rossmann-fold domains"/>
    <property type="match status" value="1"/>
</dbReference>
<protein>
    <submittedName>
        <fullName evidence="4">FlaA1/EpsC-like NDP-sugar epimerase</fullName>
    </submittedName>
</protein>
<comment type="caution">
    <text evidence="4">The sequence shown here is derived from an EMBL/GenBank/DDBJ whole genome shotgun (WGS) entry which is preliminary data.</text>
</comment>
<keyword evidence="2" id="KW-0812">Transmembrane</keyword>
<dbReference type="InterPro" id="IPR003869">
    <property type="entry name" value="Polysac_CapD-like"/>
</dbReference>
<dbReference type="PANTHER" id="PTHR43318:SF1">
    <property type="entry name" value="POLYSACCHARIDE BIOSYNTHESIS PROTEIN EPSC-RELATED"/>
    <property type="match status" value="1"/>
</dbReference>
<comment type="similarity">
    <text evidence="1">Belongs to the polysaccharide synthase family.</text>
</comment>
<keyword evidence="2" id="KW-0472">Membrane</keyword>
<keyword evidence="2" id="KW-1133">Transmembrane helix</keyword>
<dbReference type="InterPro" id="IPR051203">
    <property type="entry name" value="Polysaccharide_Synthase-Rel"/>
</dbReference>
<feature type="transmembrane region" description="Helical" evidence="2">
    <location>
        <begin position="12"/>
        <end position="33"/>
    </location>
</feature>
<evidence type="ECO:0000313" key="5">
    <source>
        <dbReference type="Proteomes" id="UP000321485"/>
    </source>
</evidence>